<feature type="signal peptide" evidence="6">
    <location>
        <begin position="1"/>
        <end position="29"/>
    </location>
</feature>
<dbReference type="Proteomes" id="UP000783871">
    <property type="component" value="Unassembled WGS sequence"/>
</dbReference>
<keyword evidence="9" id="KW-1185">Reference proteome</keyword>
<evidence type="ECO:0000256" key="2">
    <source>
        <dbReference type="ARBA" id="ARBA00022525"/>
    </source>
</evidence>
<keyword evidence="4" id="KW-0572">Peptidoglycan-anchor</keyword>
<sequence>MLKHSTRRWLAGIGVAGALVAASATPASAEESGGEVFLFANSVLLAPGGAPKSVTLHAFTEAFPEDLTVTVDKSKVTGFADVSLTDTLPGCTDTASTITCKFKGEDVIDYLLDLTVEAKDSAAAGDKGDLTFTLATEGEESVSTTATVEIGEGIDLKAQESFAFSGAPGTSAKSPLGVTNIGKTTARDAVLFFAMTPGLVPAQRHSNCSYLFAFGTHFARCGMGEIAPGAVLQLGGSAALKIADDAWAPGEQYGVAVWFGSGDWAEFVAEFPVPAEEWEKGSGSALELVPAVTSAARGLKQVDTDPSNNATEISATVKGYQRADAAVTGAEVAGTVGRTVTAKVGFVNNGPAMINAYMPGEQTTAAQVTIPAGATVVAVPEQCAPVKGDDIGGFGEPGGRVYFCEWFDLLRKGDAAVLEFGLRIDKLSGAAGSVELLHFSLGEDDSPVADLNPKNDVAPFALKGASGGGGGDGDDPTLPITGDSTTLVTVVGGLLLLAGAAGYVVARRRRTRFVA</sequence>
<feature type="chain" id="PRO_5046246344" evidence="6">
    <location>
        <begin position="30"/>
        <end position="515"/>
    </location>
</feature>
<comment type="caution">
    <text evidence="8">The sequence shown here is derived from an EMBL/GenBank/DDBJ whole genome shotgun (WGS) entry which is preliminary data.</text>
</comment>
<feature type="transmembrane region" description="Helical" evidence="5">
    <location>
        <begin position="487"/>
        <end position="506"/>
    </location>
</feature>
<evidence type="ECO:0000256" key="4">
    <source>
        <dbReference type="ARBA" id="ARBA00023088"/>
    </source>
</evidence>
<dbReference type="Pfam" id="PF00746">
    <property type="entry name" value="Gram_pos_anchor"/>
    <property type="match status" value="1"/>
</dbReference>
<protein>
    <submittedName>
        <fullName evidence="8">LPXTG cell wall anchor domain-containing protein</fullName>
    </submittedName>
</protein>
<dbReference type="NCBIfam" id="TIGR01167">
    <property type="entry name" value="LPXTG_anchor"/>
    <property type="match status" value="1"/>
</dbReference>
<keyword evidence="2" id="KW-0964">Secreted</keyword>
<accession>A0ABX0ZCQ7</accession>
<keyword evidence="5" id="KW-0812">Transmembrane</keyword>
<keyword evidence="5" id="KW-0472">Membrane</keyword>
<dbReference type="EMBL" id="JAATEO010000022">
    <property type="protein sequence ID" value="NJP34264.1"/>
    <property type="molecule type" value="Genomic_DNA"/>
</dbReference>
<keyword evidence="5" id="KW-1133">Transmembrane helix</keyword>
<evidence type="ECO:0000256" key="3">
    <source>
        <dbReference type="ARBA" id="ARBA00022729"/>
    </source>
</evidence>
<proteinExistence type="predicted"/>
<name>A0ABX0ZCQ7_9ACTN</name>
<evidence type="ECO:0000256" key="5">
    <source>
        <dbReference type="SAM" id="Phobius"/>
    </source>
</evidence>
<dbReference type="RefSeq" id="WP_168002615.1">
    <property type="nucleotide sequence ID" value="NZ_JAATEO010000022.1"/>
</dbReference>
<dbReference type="PROSITE" id="PS50847">
    <property type="entry name" value="GRAM_POS_ANCHORING"/>
    <property type="match status" value="1"/>
</dbReference>
<reference evidence="8 9" key="1">
    <citation type="submission" date="2020-03" db="EMBL/GenBank/DDBJ databases">
        <title>WGS of actinomycetes isolated from Thailand.</title>
        <authorList>
            <person name="Thawai C."/>
        </authorList>
    </citation>
    <scope>NUCLEOTIDE SEQUENCE [LARGE SCALE GENOMIC DNA]</scope>
    <source>
        <strain evidence="8 9">HSS6-12</strain>
    </source>
</reference>
<feature type="domain" description="Gram-positive cocci surface proteins LPxTG" evidence="7">
    <location>
        <begin position="478"/>
        <end position="515"/>
    </location>
</feature>
<dbReference type="InterPro" id="IPR019931">
    <property type="entry name" value="LPXTG_anchor"/>
</dbReference>
<organism evidence="8 9">
    <name type="scientific">Micromonospora thermarum</name>
    <dbReference type="NCBI Taxonomy" id="2720024"/>
    <lineage>
        <taxon>Bacteria</taxon>
        <taxon>Bacillati</taxon>
        <taxon>Actinomycetota</taxon>
        <taxon>Actinomycetes</taxon>
        <taxon>Micromonosporales</taxon>
        <taxon>Micromonosporaceae</taxon>
        <taxon>Micromonospora</taxon>
    </lineage>
</organism>
<keyword evidence="1" id="KW-0134">Cell wall</keyword>
<evidence type="ECO:0000256" key="6">
    <source>
        <dbReference type="SAM" id="SignalP"/>
    </source>
</evidence>
<evidence type="ECO:0000313" key="8">
    <source>
        <dbReference type="EMBL" id="NJP34264.1"/>
    </source>
</evidence>
<gene>
    <name evidence="8" type="ORF">HCJ94_20325</name>
</gene>
<dbReference type="PROSITE" id="PS51318">
    <property type="entry name" value="TAT"/>
    <property type="match status" value="1"/>
</dbReference>
<evidence type="ECO:0000256" key="1">
    <source>
        <dbReference type="ARBA" id="ARBA00022512"/>
    </source>
</evidence>
<dbReference type="InterPro" id="IPR006311">
    <property type="entry name" value="TAT_signal"/>
</dbReference>
<evidence type="ECO:0000259" key="7">
    <source>
        <dbReference type="PROSITE" id="PS50847"/>
    </source>
</evidence>
<keyword evidence="3 6" id="KW-0732">Signal</keyword>
<evidence type="ECO:0000313" key="9">
    <source>
        <dbReference type="Proteomes" id="UP000783871"/>
    </source>
</evidence>